<dbReference type="STRING" id="1903952.BIT28_22750"/>
<dbReference type="InterPro" id="IPR012336">
    <property type="entry name" value="Thioredoxin-like_fold"/>
</dbReference>
<feature type="active site" description="Nucleophile" evidence="1">
    <location>
        <position position="11"/>
    </location>
</feature>
<evidence type="ECO:0000259" key="3">
    <source>
        <dbReference type="Pfam" id="PF13192"/>
    </source>
</evidence>
<feature type="domain" description="Thioredoxin-like fold" evidence="3">
    <location>
        <begin position="3"/>
        <end position="76"/>
    </location>
</feature>
<keyword evidence="5" id="KW-1185">Reference proteome</keyword>
<dbReference type="PANTHER" id="PTHR36450">
    <property type="entry name" value="THIOREDOXIN"/>
    <property type="match status" value="1"/>
</dbReference>
<dbReference type="Proteomes" id="UP000186905">
    <property type="component" value="Unassembled WGS sequence"/>
</dbReference>
<keyword evidence="2" id="KW-1015">Disulfide bond</keyword>
<feature type="active site" description="Nucleophile" evidence="1">
    <location>
        <position position="14"/>
    </location>
</feature>
<dbReference type="InterPro" id="IPR005243">
    <property type="entry name" value="THIRX-like_proc"/>
</dbReference>
<dbReference type="EMBL" id="MJIL01000075">
    <property type="protein sequence ID" value="OLQ75460.1"/>
    <property type="molecule type" value="Genomic_DNA"/>
</dbReference>
<evidence type="ECO:0000313" key="5">
    <source>
        <dbReference type="Proteomes" id="UP000186905"/>
    </source>
</evidence>
<dbReference type="Gene3D" id="3.40.30.10">
    <property type="entry name" value="Glutaredoxin"/>
    <property type="match status" value="1"/>
</dbReference>
<dbReference type="NCBIfam" id="TIGR00412">
    <property type="entry name" value="redox_disulf_2"/>
    <property type="match status" value="1"/>
</dbReference>
<dbReference type="PIRSF" id="PIRSF037031">
    <property type="entry name" value="Redox_disulphide_2"/>
    <property type="match status" value="1"/>
</dbReference>
<reference evidence="4 5" key="1">
    <citation type="submission" date="2016-09" db="EMBL/GenBank/DDBJ databases">
        <title>Photobacterium proteolyticum sp. nov. a protease producing bacterium isolated from ocean sediments of Laizhou Bay.</title>
        <authorList>
            <person name="Li Y."/>
        </authorList>
    </citation>
    <scope>NUCLEOTIDE SEQUENCE [LARGE SCALE GENOMIC DNA]</scope>
    <source>
        <strain evidence="4 5">13-12</strain>
    </source>
</reference>
<evidence type="ECO:0000256" key="1">
    <source>
        <dbReference type="PIRSR" id="PIRSR037031-50"/>
    </source>
</evidence>
<protein>
    <submittedName>
        <fullName evidence="4">Glutaredoxin</fullName>
    </submittedName>
</protein>
<sequence length="77" mass="8404">MKKIKVLGSGCANCRNTADLIQAVADELNIDIQIEKVQDMAQIMAYQVMSTPAVVIDEQVVHKGSVPSRDLVTGWFA</sequence>
<organism evidence="4 5">
    <name type="scientific">Photobacterium proteolyticum</name>
    <dbReference type="NCBI Taxonomy" id="1903952"/>
    <lineage>
        <taxon>Bacteria</taxon>
        <taxon>Pseudomonadati</taxon>
        <taxon>Pseudomonadota</taxon>
        <taxon>Gammaproteobacteria</taxon>
        <taxon>Vibrionales</taxon>
        <taxon>Vibrionaceae</taxon>
        <taxon>Photobacterium</taxon>
    </lineage>
</organism>
<dbReference type="Pfam" id="PF13192">
    <property type="entry name" value="Thioredoxin_3"/>
    <property type="match status" value="1"/>
</dbReference>
<evidence type="ECO:0000313" key="4">
    <source>
        <dbReference type="EMBL" id="OLQ75460.1"/>
    </source>
</evidence>
<dbReference type="OrthoDB" id="9800630at2"/>
<keyword evidence="2" id="KW-0676">Redox-active center</keyword>
<dbReference type="RefSeq" id="WP_075764446.1">
    <property type="nucleotide sequence ID" value="NZ_MJIL01000075.1"/>
</dbReference>
<dbReference type="AlphaFoldDB" id="A0A1Q9GLM9"/>
<dbReference type="SUPFAM" id="SSF52833">
    <property type="entry name" value="Thioredoxin-like"/>
    <property type="match status" value="1"/>
</dbReference>
<accession>A0A1Q9GLM9</accession>
<feature type="disulfide bond" description="Redox-active" evidence="2">
    <location>
        <begin position="11"/>
        <end position="14"/>
    </location>
</feature>
<dbReference type="InterPro" id="IPR036249">
    <property type="entry name" value="Thioredoxin-like_sf"/>
</dbReference>
<gene>
    <name evidence="4" type="ORF">BIT28_22750</name>
</gene>
<dbReference type="PANTHER" id="PTHR36450:SF1">
    <property type="entry name" value="THIOREDOXIN"/>
    <property type="match status" value="1"/>
</dbReference>
<comment type="caution">
    <text evidence="4">The sequence shown here is derived from an EMBL/GenBank/DDBJ whole genome shotgun (WGS) entry which is preliminary data.</text>
</comment>
<evidence type="ECO:0000256" key="2">
    <source>
        <dbReference type="PIRSR" id="PIRSR037031-51"/>
    </source>
</evidence>
<name>A0A1Q9GLM9_9GAMM</name>
<proteinExistence type="predicted"/>